<keyword evidence="1" id="KW-1133">Transmembrane helix</keyword>
<accession>A0ABS9HSV3</accession>
<evidence type="ECO:0008006" key="4">
    <source>
        <dbReference type="Google" id="ProtNLM"/>
    </source>
</evidence>
<proteinExistence type="predicted"/>
<keyword evidence="1" id="KW-0812">Transmembrane</keyword>
<feature type="transmembrane region" description="Helical" evidence="1">
    <location>
        <begin position="183"/>
        <end position="203"/>
    </location>
</feature>
<reference evidence="3" key="1">
    <citation type="submission" date="2022-01" db="EMBL/GenBank/DDBJ databases">
        <title>Lysobacter chinensis sp. nov., a bacterium isolated from cow dung compost.</title>
        <authorList>
            <person name="Zhou L.Y."/>
        </authorList>
    </citation>
    <scope>NUCLEOTIDE SEQUENCE [LARGE SCALE GENOMIC DNA]</scope>
    <source>
        <strain evidence="3">TLK-CK17</strain>
    </source>
</reference>
<keyword evidence="3" id="KW-1185">Reference proteome</keyword>
<evidence type="ECO:0000313" key="3">
    <source>
        <dbReference type="Proteomes" id="UP001430796"/>
    </source>
</evidence>
<dbReference type="Proteomes" id="UP001430796">
    <property type="component" value="Unassembled WGS sequence"/>
</dbReference>
<comment type="caution">
    <text evidence="2">The sequence shown here is derived from an EMBL/GenBank/DDBJ whole genome shotgun (WGS) entry which is preliminary data.</text>
</comment>
<gene>
    <name evidence="2" type="ORF">L3V18_06440</name>
</gene>
<feature type="transmembrane region" description="Helical" evidence="1">
    <location>
        <begin position="21"/>
        <end position="41"/>
    </location>
</feature>
<name>A0ABS9HSV3_9GAMM</name>
<evidence type="ECO:0000313" key="2">
    <source>
        <dbReference type="EMBL" id="MCF7221430.1"/>
    </source>
</evidence>
<keyword evidence="1" id="KW-0472">Membrane</keyword>
<protein>
    <recommendedName>
        <fullName evidence="4">Secreted protein</fullName>
    </recommendedName>
</protein>
<evidence type="ECO:0000256" key="1">
    <source>
        <dbReference type="SAM" id="Phobius"/>
    </source>
</evidence>
<organism evidence="2 3">
    <name type="scientific">Marilutibacter chinensis</name>
    <dbReference type="NCBI Taxonomy" id="2912247"/>
    <lineage>
        <taxon>Bacteria</taxon>
        <taxon>Pseudomonadati</taxon>
        <taxon>Pseudomonadota</taxon>
        <taxon>Gammaproteobacteria</taxon>
        <taxon>Lysobacterales</taxon>
        <taxon>Lysobacteraceae</taxon>
        <taxon>Marilutibacter</taxon>
    </lineage>
</organism>
<dbReference type="RefSeq" id="WP_237053862.1">
    <property type="nucleotide sequence ID" value="NZ_JAKJPO010000003.1"/>
</dbReference>
<sequence length="208" mass="22466">MGCRVQVSTTEAAPRPRRRAWRWPALVAAIAIAAAGLPAAAQDGDKPMTIRLEPKTMDGVEMGRAVVVKGLAGPTPQRFLLEGISYMNPVGVVVRPVEAGDEVALAVTKYAWNQPLREGRTDRDPLRFLFRTEGEFQVSVTAQDAGTPYRLLVWVGDETRPDFAPVVVNASEFDGGGSGGFPWIWGVVGLLVAVAAVMAVLLMRRKRA</sequence>
<reference evidence="2 3" key="3">
    <citation type="submission" date="2022-01" db="EMBL/GenBank/DDBJ databases">
        <authorList>
            <person name="Zhou L.Y."/>
        </authorList>
    </citation>
    <scope>NUCLEOTIDE SEQUENCE [LARGE SCALE GENOMIC DNA]</scope>
    <source>
        <strain evidence="2 3">TLK-CK17</strain>
    </source>
</reference>
<dbReference type="EMBL" id="JAKJPO010000003">
    <property type="protein sequence ID" value="MCF7221430.1"/>
    <property type="molecule type" value="Genomic_DNA"/>
</dbReference>
<reference evidence="2 3" key="2">
    <citation type="submission" date="2022-01" db="EMBL/GenBank/DDBJ databases">
        <title>Lysobacter chinensis sp. nov., a bacterium isolated from cow dung compost.</title>
        <authorList>
            <person name="Liu Y."/>
        </authorList>
    </citation>
    <scope>NUCLEOTIDE SEQUENCE [LARGE SCALE GENOMIC DNA]</scope>
    <source>
        <strain evidence="2 3">TLK-CK17</strain>
    </source>
</reference>